<sequence>MAKRKSKPLKTCADCIHEFACAMWNIGNIHNMDAANCTNYETVKDSAAYLIGLLDGRKEAQNG</sequence>
<dbReference type="RefSeq" id="WP_186909022.1">
    <property type="nucleotide sequence ID" value="NZ_JACOPP010000050.1"/>
</dbReference>
<dbReference type="Proteomes" id="UP000661435">
    <property type="component" value="Unassembled WGS sequence"/>
</dbReference>
<reference evidence="1" key="1">
    <citation type="submission" date="2020-08" db="EMBL/GenBank/DDBJ databases">
        <title>Genome public.</title>
        <authorList>
            <person name="Liu C."/>
            <person name="Sun Q."/>
        </authorList>
    </citation>
    <scope>NUCLEOTIDE SEQUENCE</scope>
    <source>
        <strain evidence="1">NSJ-51</strain>
    </source>
</reference>
<dbReference type="AlphaFoldDB" id="A0A8J6MFM3"/>
<evidence type="ECO:0000313" key="2">
    <source>
        <dbReference type="Proteomes" id="UP000661435"/>
    </source>
</evidence>
<protein>
    <submittedName>
        <fullName evidence="1">Uncharacterized protein</fullName>
    </submittedName>
</protein>
<organism evidence="1 2">
    <name type="scientific">Lawsonibacter hominis</name>
    <dbReference type="NCBI Taxonomy" id="2763053"/>
    <lineage>
        <taxon>Bacteria</taxon>
        <taxon>Bacillati</taxon>
        <taxon>Bacillota</taxon>
        <taxon>Clostridia</taxon>
        <taxon>Eubacteriales</taxon>
        <taxon>Oscillospiraceae</taxon>
        <taxon>Lawsonibacter</taxon>
    </lineage>
</organism>
<gene>
    <name evidence="1" type="ORF">H8S57_16295</name>
</gene>
<proteinExistence type="predicted"/>
<comment type="caution">
    <text evidence="1">The sequence shown here is derived from an EMBL/GenBank/DDBJ whole genome shotgun (WGS) entry which is preliminary data.</text>
</comment>
<dbReference type="EMBL" id="JACOPP010000050">
    <property type="protein sequence ID" value="MBC5735258.1"/>
    <property type="molecule type" value="Genomic_DNA"/>
</dbReference>
<accession>A0A8J6MFM3</accession>
<keyword evidence="2" id="KW-1185">Reference proteome</keyword>
<evidence type="ECO:0000313" key="1">
    <source>
        <dbReference type="EMBL" id="MBC5735258.1"/>
    </source>
</evidence>
<name>A0A8J6MFM3_9FIRM</name>